<keyword evidence="6 10" id="KW-0472">Membrane</keyword>
<dbReference type="AlphaFoldDB" id="A0A485J7B4"/>
<dbReference type="Proteomes" id="UP000358010">
    <property type="component" value="Unassembled WGS sequence"/>
</dbReference>
<evidence type="ECO:0000256" key="4">
    <source>
        <dbReference type="ARBA" id="ARBA00022989"/>
    </source>
</evidence>
<dbReference type="EMBL" id="CAADJZ010000001">
    <property type="protein sequence ID" value="VFT66621.1"/>
    <property type="molecule type" value="Genomic_DNA"/>
</dbReference>
<evidence type="ECO:0000256" key="3">
    <source>
        <dbReference type="ARBA" id="ARBA00022692"/>
    </source>
</evidence>
<feature type="region of interest" description="Disordered" evidence="9">
    <location>
        <begin position="218"/>
        <end position="241"/>
    </location>
</feature>
<feature type="transmembrane region" description="Helical" evidence="10">
    <location>
        <begin position="110"/>
        <end position="133"/>
    </location>
</feature>
<dbReference type="InterPro" id="IPR038377">
    <property type="entry name" value="Na/Glc_symporter_sf"/>
</dbReference>
<evidence type="ECO:0000313" key="11">
    <source>
        <dbReference type="EMBL" id="VFT66621.1"/>
    </source>
</evidence>
<keyword evidence="7" id="KW-0813">Transport</keyword>
<evidence type="ECO:0000256" key="8">
    <source>
        <dbReference type="RuleBase" id="RU362091"/>
    </source>
</evidence>
<keyword evidence="3 10" id="KW-0812">Transmembrane</keyword>
<dbReference type="PANTHER" id="PTHR11819:SF195">
    <property type="entry name" value="SODIUM_GLUCOSE COTRANSPORTER 4"/>
    <property type="match status" value="1"/>
</dbReference>
<comment type="similarity">
    <text evidence="2 8">Belongs to the sodium:solute symporter (SSF) (TC 2.A.21) family.</text>
</comment>
<accession>A0A485J7B4</accession>
<evidence type="ECO:0000256" key="1">
    <source>
        <dbReference type="ARBA" id="ARBA00004141"/>
    </source>
</evidence>
<evidence type="ECO:0000256" key="6">
    <source>
        <dbReference type="ARBA" id="ARBA00023136"/>
    </source>
</evidence>
<name>A0A485J7B4_ECOLX</name>
<evidence type="ECO:0000256" key="2">
    <source>
        <dbReference type="ARBA" id="ARBA00006434"/>
    </source>
</evidence>
<dbReference type="Pfam" id="PF00474">
    <property type="entry name" value="SSF"/>
    <property type="match status" value="1"/>
</dbReference>
<feature type="transmembrane region" description="Helical" evidence="10">
    <location>
        <begin position="68"/>
        <end position="90"/>
    </location>
</feature>
<evidence type="ECO:0000256" key="5">
    <source>
        <dbReference type="ARBA" id="ARBA00023053"/>
    </source>
</evidence>
<evidence type="ECO:0000256" key="7">
    <source>
        <dbReference type="ARBA" id="ARBA00023201"/>
    </source>
</evidence>
<sequence length="260" mass="27702">MLTNLSTEQLVGLSGQAYKSGMSVMGWEVTSAVTLIFLALIFLPRYLKRGIATIPDFLEERYDKTTRIIIDFCFLIATGVCFLPIVLYSGALALNSLFHVGESLQISHGAAIWLIGNLLGLAGILYAVIGGLARNGSGGLHQRYWAGYRRVDGAGIWLIAMGKGSFMQGIEQLTTVHAEKLNSVGGPDRSLADWRGIYRFDSGEHLLLVYKSGHRATHTGVKKPGGRAKGGAVNGGAENARPAGTGAARVDCVSSVSGFT</sequence>
<reference evidence="11 12" key="1">
    <citation type="submission" date="2019-03" db="EMBL/GenBank/DDBJ databases">
        <authorList>
            <consortium name="Pathogen Informatics"/>
        </authorList>
    </citation>
    <scope>NUCLEOTIDE SEQUENCE [LARGE SCALE GENOMIC DNA]</scope>
    <source>
        <strain evidence="11 12">NCTC10974</strain>
    </source>
</reference>
<evidence type="ECO:0000256" key="9">
    <source>
        <dbReference type="SAM" id="MobiDB-lite"/>
    </source>
</evidence>
<organism evidence="11 12">
    <name type="scientific">Escherichia coli</name>
    <dbReference type="NCBI Taxonomy" id="562"/>
    <lineage>
        <taxon>Bacteria</taxon>
        <taxon>Pseudomonadati</taxon>
        <taxon>Pseudomonadota</taxon>
        <taxon>Gammaproteobacteria</taxon>
        <taxon>Enterobacterales</taxon>
        <taxon>Enterobacteriaceae</taxon>
        <taxon>Escherichia</taxon>
    </lineage>
</organism>
<feature type="transmembrane region" description="Helical" evidence="10">
    <location>
        <begin position="29"/>
        <end position="47"/>
    </location>
</feature>
<keyword evidence="5" id="KW-0915">Sodium</keyword>
<dbReference type="GO" id="GO:0005886">
    <property type="term" value="C:plasma membrane"/>
    <property type="evidence" value="ECO:0007669"/>
    <property type="project" value="TreeGrafter"/>
</dbReference>
<evidence type="ECO:0000313" key="12">
    <source>
        <dbReference type="Proteomes" id="UP000358010"/>
    </source>
</evidence>
<evidence type="ECO:0000256" key="10">
    <source>
        <dbReference type="SAM" id="Phobius"/>
    </source>
</evidence>
<protein>
    <submittedName>
        <fullName evidence="11">Putative sodium:solute symporter</fullName>
    </submittedName>
</protein>
<proteinExistence type="inferred from homology"/>
<keyword evidence="7" id="KW-0406">Ion transport</keyword>
<keyword evidence="7" id="KW-0739">Sodium transport</keyword>
<gene>
    <name evidence="11" type="primary">yidK_2</name>
    <name evidence="11" type="ORF">NCTC10974_00034</name>
</gene>
<comment type="subcellular location">
    <subcellularLocation>
        <location evidence="1">Membrane</location>
        <topology evidence="1">Multi-pass membrane protein</topology>
    </subcellularLocation>
</comment>
<dbReference type="GO" id="GO:0005412">
    <property type="term" value="F:D-glucose:sodium symporter activity"/>
    <property type="evidence" value="ECO:0007669"/>
    <property type="project" value="TreeGrafter"/>
</dbReference>
<dbReference type="Gene3D" id="1.20.1730.10">
    <property type="entry name" value="Sodium/glucose cotransporter"/>
    <property type="match status" value="1"/>
</dbReference>
<keyword evidence="4 10" id="KW-1133">Transmembrane helix</keyword>
<dbReference type="PROSITE" id="PS50283">
    <property type="entry name" value="NA_SOLUT_SYMP_3"/>
    <property type="match status" value="1"/>
</dbReference>
<dbReference type="PANTHER" id="PTHR11819">
    <property type="entry name" value="SOLUTE CARRIER FAMILY 5"/>
    <property type="match status" value="1"/>
</dbReference>
<dbReference type="InterPro" id="IPR001734">
    <property type="entry name" value="Na/solute_symporter"/>
</dbReference>